<reference evidence="1" key="1">
    <citation type="submission" date="2021-03" db="EMBL/GenBank/DDBJ databases">
        <authorList>
            <person name="Tagirdzhanova G."/>
        </authorList>
    </citation>
    <scope>NUCLEOTIDE SEQUENCE</scope>
</reference>
<dbReference type="PANTHER" id="PTHR40128">
    <property type="entry name" value="EXPRESSED PROTEIN"/>
    <property type="match status" value="1"/>
</dbReference>
<dbReference type="InterPro" id="IPR008775">
    <property type="entry name" value="Phytyl_CoA_dOase-like"/>
</dbReference>
<keyword evidence="2" id="KW-1185">Reference proteome</keyword>
<dbReference type="EMBL" id="CAJPDT010000045">
    <property type="protein sequence ID" value="CAF9927198.1"/>
    <property type="molecule type" value="Genomic_DNA"/>
</dbReference>
<evidence type="ECO:0000313" key="2">
    <source>
        <dbReference type="Proteomes" id="UP000664534"/>
    </source>
</evidence>
<dbReference type="SUPFAM" id="SSF51197">
    <property type="entry name" value="Clavaminate synthase-like"/>
    <property type="match status" value="1"/>
</dbReference>
<comment type="caution">
    <text evidence="1">The sequence shown here is derived from an EMBL/GenBank/DDBJ whole genome shotgun (WGS) entry which is preliminary data.</text>
</comment>
<dbReference type="AlphaFoldDB" id="A0A8H3FMA9"/>
<evidence type="ECO:0008006" key="3">
    <source>
        <dbReference type="Google" id="ProtNLM"/>
    </source>
</evidence>
<accession>A0A8H3FMA9</accession>
<name>A0A8H3FMA9_9LECA</name>
<proteinExistence type="predicted"/>
<evidence type="ECO:0000313" key="1">
    <source>
        <dbReference type="EMBL" id="CAF9927198.1"/>
    </source>
</evidence>
<dbReference type="Proteomes" id="UP000664534">
    <property type="component" value="Unassembled WGS sequence"/>
</dbReference>
<dbReference type="OrthoDB" id="2328924at2759"/>
<organism evidence="1 2">
    <name type="scientific">Imshaugia aleurites</name>
    <dbReference type="NCBI Taxonomy" id="172621"/>
    <lineage>
        <taxon>Eukaryota</taxon>
        <taxon>Fungi</taxon>
        <taxon>Dikarya</taxon>
        <taxon>Ascomycota</taxon>
        <taxon>Pezizomycotina</taxon>
        <taxon>Lecanoromycetes</taxon>
        <taxon>OSLEUM clade</taxon>
        <taxon>Lecanoromycetidae</taxon>
        <taxon>Lecanorales</taxon>
        <taxon>Lecanorineae</taxon>
        <taxon>Parmeliaceae</taxon>
        <taxon>Imshaugia</taxon>
    </lineage>
</organism>
<dbReference type="PANTHER" id="PTHR40128:SF1">
    <property type="entry name" value="PHYTANOYL-COA HYDROXYLASE"/>
    <property type="match status" value="1"/>
</dbReference>
<dbReference type="Gene3D" id="2.60.120.620">
    <property type="entry name" value="q2cbj1_9rhob like domain"/>
    <property type="match status" value="1"/>
</dbReference>
<gene>
    <name evidence="1" type="ORF">IMSHALPRED_007152</name>
</gene>
<sequence length="327" mass="36692">MASCDVQTPVHDRIVSPQTLPTLHSNQGNNIAAASTGWMQSVTIDTPREEMRAKYERDGYLWVKNLIPREDVLDMREHYFKQLSPTGILLPGTNPRDGIFNPANDPLSHQGLGGTPEPEILQLLDEIHATPTYRRFLAHPVLRSFVRDFTGWNQEVLVDRALLRHNCPGSLSTGIHYDKLFLRGGDAEFLTAWVPIGDCVATGGGLMYLENSNALGEGLETGFTRNAQILSAEERIDAFNQHMSKDGFLSHDAEEFGRVSAGGILRWLVGNYEAGDVVFHKPYMIHAATRNEDELGKIRLASDIRFYEEGAALDRRWLNVWRHDDGL</sequence>
<dbReference type="Pfam" id="PF05721">
    <property type="entry name" value="PhyH"/>
    <property type="match status" value="1"/>
</dbReference>
<protein>
    <recommendedName>
        <fullName evidence="3">Phytanoyl-CoA dioxygenase</fullName>
    </recommendedName>
</protein>